<feature type="domain" description="NAD(P)-binding" evidence="1">
    <location>
        <begin position="5"/>
        <end position="287"/>
    </location>
</feature>
<dbReference type="InterPro" id="IPR016040">
    <property type="entry name" value="NAD(P)-bd_dom"/>
</dbReference>
<evidence type="ECO:0000313" key="3">
    <source>
        <dbReference type="Proteomes" id="UP000032408"/>
    </source>
</evidence>
<dbReference type="Gene3D" id="3.40.50.720">
    <property type="entry name" value="NAD(P)-binding Rossmann-like Domain"/>
    <property type="match status" value="1"/>
</dbReference>
<name>A0A0D5C4V5_9ARCH</name>
<keyword evidence="3" id="KW-1185">Reference proteome</keyword>
<dbReference type="Proteomes" id="UP000032408">
    <property type="component" value="Chromosome"/>
</dbReference>
<dbReference type="EMBL" id="CP011070">
    <property type="protein sequence ID" value="AJW71819.1"/>
    <property type="molecule type" value="Genomic_DNA"/>
</dbReference>
<dbReference type="OrthoDB" id="358920at2157"/>
<proteinExistence type="predicted"/>
<gene>
    <name evidence="2" type="ORF">NADRNF5_2147</name>
</gene>
<dbReference type="SUPFAM" id="SSF51735">
    <property type="entry name" value="NAD(P)-binding Rossmann-fold domains"/>
    <property type="match status" value="1"/>
</dbReference>
<evidence type="ECO:0000313" key="2">
    <source>
        <dbReference type="EMBL" id="AJW71819.1"/>
    </source>
</evidence>
<dbReference type="RefSeq" id="WP_048118420.1">
    <property type="nucleotide sequence ID" value="NZ_CP011070.1"/>
</dbReference>
<dbReference type="Pfam" id="PF16363">
    <property type="entry name" value="GDP_Man_Dehyd"/>
    <property type="match status" value="1"/>
</dbReference>
<sequence>MEEILITGTTGFIGNHLVSALNKNYKIFGISKNKIKSSKNFYSHNLDITKSNIILKNHFSKIIHMAAYSDVNYCNLNPTKCYELNVNSTLKMLEIARKKDSSFIFLSSSHVYGNPKKLPIAEIDPCHPFTHYASSKKMSEILCETYSKTYDLDIRVARIFSVYGPSSSKSNLVFNIINQMIHDSKVKLGNVSPKRDFIFIDDVINGLIQIINSKKRGFQVYNLGSGKSISIEELVKTCFNIHNKNPKLISSKEKRRKNEISDICANISKMKSDFNWKPKISLKKGLEITYNSYI</sequence>
<dbReference type="STRING" id="1580092.NADRNF5_2147"/>
<evidence type="ECO:0000259" key="1">
    <source>
        <dbReference type="Pfam" id="PF16363"/>
    </source>
</evidence>
<protein>
    <submittedName>
        <fullName evidence="2">Nucleoside-diphosphate-sugar epimerase</fullName>
    </submittedName>
</protein>
<reference evidence="3" key="1">
    <citation type="submission" date="2015-03" db="EMBL/GenBank/DDBJ databases">
        <title>Characterization of two novel Thaumarchaeota isolated from the Northern Adriatic Sea.</title>
        <authorList>
            <person name="Bayer B."/>
            <person name="Vojvoda J."/>
            <person name="Offre P."/>
            <person name="Srivastava A."/>
            <person name="Elisabeth N."/>
            <person name="Garcia J.A.L."/>
            <person name="Schleper C."/>
            <person name="Herndl G.J."/>
        </authorList>
    </citation>
    <scope>NUCLEOTIDE SEQUENCE [LARGE SCALE GENOMIC DNA]</scope>
    <source>
        <strain evidence="3">NF5</strain>
    </source>
</reference>
<dbReference type="KEGG" id="nin:NADRNF5_2147"/>
<dbReference type="AlphaFoldDB" id="A0A0D5C4V5"/>
<dbReference type="GeneID" id="24821314"/>
<dbReference type="PRINTS" id="PR01713">
    <property type="entry name" value="NUCEPIMERASE"/>
</dbReference>
<dbReference type="InterPro" id="IPR036291">
    <property type="entry name" value="NAD(P)-bd_dom_sf"/>
</dbReference>
<dbReference type="HOGENOM" id="CLU_007383_1_7_2"/>
<reference evidence="2 3" key="2">
    <citation type="journal article" date="2016" name="ISME J.">
        <title>Physiological and genomic characterization of two novel marine thaumarchaeal strains indicates niche differentiation.</title>
        <authorList>
            <person name="Bayer B."/>
            <person name="Vojvoda J."/>
            <person name="Offre P."/>
            <person name="Alves R.J."/>
            <person name="Elisabeth N.H."/>
            <person name="Garcia J.A."/>
            <person name="Volland J.M."/>
            <person name="Srivastava A."/>
            <person name="Schleper C."/>
            <person name="Herndl G.J."/>
        </authorList>
    </citation>
    <scope>NUCLEOTIDE SEQUENCE [LARGE SCALE GENOMIC DNA]</scope>
    <source>
        <strain evidence="2 3">NF5</strain>
    </source>
</reference>
<accession>A0A0D5C4V5</accession>
<dbReference type="PANTHER" id="PTHR43000">
    <property type="entry name" value="DTDP-D-GLUCOSE 4,6-DEHYDRATASE-RELATED"/>
    <property type="match status" value="1"/>
</dbReference>
<organism evidence="2 3">
    <name type="scientific">Nitrosopumilus adriaticus</name>
    <dbReference type="NCBI Taxonomy" id="1580092"/>
    <lineage>
        <taxon>Archaea</taxon>
        <taxon>Nitrososphaerota</taxon>
        <taxon>Nitrososphaeria</taxon>
        <taxon>Nitrosopumilales</taxon>
        <taxon>Nitrosopumilaceae</taxon>
        <taxon>Nitrosopumilus</taxon>
    </lineage>
</organism>